<proteinExistence type="predicted"/>
<evidence type="ECO:0000313" key="2">
    <source>
        <dbReference type="EMBL" id="RDX70174.1"/>
    </source>
</evidence>
<accession>A0A371EVY7</accession>
<evidence type="ECO:0000256" key="1">
    <source>
        <dbReference type="SAM" id="MobiDB-lite"/>
    </source>
</evidence>
<dbReference type="OrthoDB" id="1430331at2759"/>
<dbReference type="EMBL" id="QJKJ01011809">
    <property type="protein sequence ID" value="RDX70174.1"/>
    <property type="molecule type" value="Genomic_DNA"/>
</dbReference>
<feature type="non-terminal residue" evidence="2">
    <location>
        <position position="1"/>
    </location>
</feature>
<name>A0A371EVY7_MUCPR</name>
<gene>
    <name evidence="2" type="ORF">CR513_50614</name>
</gene>
<feature type="region of interest" description="Disordered" evidence="1">
    <location>
        <begin position="195"/>
        <end position="231"/>
    </location>
</feature>
<keyword evidence="3" id="KW-1185">Reference proteome</keyword>
<dbReference type="AlphaFoldDB" id="A0A371EVY7"/>
<reference evidence="2" key="1">
    <citation type="submission" date="2018-05" db="EMBL/GenBank/DDBJ databases">
        <title>Draft genome of Mucuna pruriens seed.</title>
        <authorList>
            <person name="Nnadi N.E."/>
            <person name="Vos R."/>
            <person name="Hasami M.H."/>
            <person name="Devisetty U.K."/>
            <person name="Aguiy J.C."/>
        </authorList>
    </citation>
    <scope>NUCLEOTIDE SEQUENCE [LARGE SCALE GENOMIC DNA]</scope>
    <source>
        <strain evidence="2">JCA_2017</strain>
    </source>
</reference>
<evidence type="ECO:0000313" key="3">
    <source>
        <dbReference type="Proteomes" id="UP000257109"/>
    </source>
</evidence>
<sequence>MTYTELLPLLLEQKLVEVVPLKDVGAIQNLLDEGRLGFQDQALNVQSNPFPTHRGVVINAVSHENKDKAEGASRKKEKGIIVRHTVNLVRRVEEGSHSSWSNKVVATSIAYIEGNNNPCPKPFIVHYNSASQTRVSFIVQVLVRLVYNNNAVPWRYPMGETVTPPTIRESPTPEVINIAENRGVMRSGRIFAPENLWNKDDARKKRKNKRRTQEGGDGGGRTRIPQDDPSQ</sequence>
<protein>
    <submittedName>
        <fullName evidence="2">Uncharacterized protein</fullName>
    </submittedName>
</protein>
<dbReference type="Proteomes" id="UP000257109">
    <property type="component" value="Unassembled WGS sequence"/>
</dbReference>
<comment type="caution">
    <text evidence="2">The sequence shown here is derived from an EMBL/GenBank/DDBJ whole genome shotgun (WGS) entry which is preliminary data.</text>
</comment>
<organism evidence="2 3">
    <name type="scientific">Mucuna pruriens</name>
    <name type="common">Velvet bean</name>
    <name type="synonym">Dolichos pruriens</name>
    <dbReference type="NCBI Taxonomy" id="157652"/>
    <lineage>
        <taxon>Eukaryota</taxon>
        <taxon>Viridiplantae</taxon>
        <taxon>Streptophyta</taxon>
        <taxon>Embryophyta</taxon>
        <taxon>Tracheophyta</taxon>
        <taxon>Spermatophyta</taxon>
        <taxon>Magnoliopsida</taxon>
        <taxon>eudicotyledons</taxon>
        <taxon>Gunneridae</taxon>
        <taxon>Pentapetalae</taxon>
        <taxon>rosids</taxon>
        <taxon>fabids</taxon>
        <taxon>Fabales</taxon>
        <taxon>Fabaceae</taxon>
        <taxon>Papilionoideae</taxon>
        <taxon>50 kb inversion clade</taxon>
        <taxon>NPAAA clade</taxon>
        <taxon>indigoferoid/millettioid clade</taxon>
        <taxon>Phaseoleae</taxon>
        <taxon>Mucuna</taxon>
    </lineage>
</organism>